<organism evidence="1">
    <name type="scientific">freshwater metagenome</name>
    <dbReference type="NCBI Taxonomy" id="449393"/>
    <lineage>
        <taxon>unclassified sequences</taxon>
        <taxon>metagenomes</taxon>
        <taxon>ecological metagenomes</taxon>
    </lineage>
</organism>
<reference evidence="1" key="1">
    <citation type="submission" date="2020-05" db="EMBL/GenBank/DDBJ databases">
        <authorList>
            <person name="Chiriac C."/>
            <person name="Salcher M."/>
            <person name="Ghai R."/>
            <person name="Kavagutti S V."/>
        </authorList>
    </citation>
    <scope>NUCLEOTIDE SEQUENCE</scope>
</reference>
<accession>A0A6J7RZ89</accession>
<name>A0A6J7RZ89_9ZZZZ</name>
<dbReference type="EMBL" id="CAFBPM010000051">
    <property type="protein sequence ID" value="CAB5033962.1"/>
    <property type="molecule type" value="Genomic_DNA"/>
</dbReference>
<dbReference type="AlphaFoldDB" id="A0A6J7RZ89"/>
<proteinExistence type="predicted"/>
<protein>
    <submittedName>
        <fullName evidence="1">Unannotated protein</fullName>
    </submittedName>
</protein>
<gene>
    <name evidence="1" type="ORF">UFOPK4112_01975</name>
</gene>
<evidence type="ECO:0000313" key="1">
    <source>
        <dbReference type="EMBL" id="CAB5033962.1"/>
    </source>
</evidence>
<sequence>MHAVVYGQALEYGNVEFVCDQRIGQMARERGMALEAGNLARPEALVGDRVLVADAEGEGRVVVEKEGRGMIVVKKHQYVGVFLGHPSGHRLIALEQWRPVRVVLQFAVEGSGDGGNVRGADAANDACHVSCAPVGRIECNEEVAIILAGAADAGPAQSPAMDATCTASVFNPTLWACPPQTAGRRATGQGRIS</sequence>